<evidence type="ECO:0000256" key="2">
    <source>
        <dbReference type="ARBA" id="ARBA00022771"/>
    </source>
</evidence>
<dbReference type="AlphaFoldDB" id="A0AAV0ULC1"/>
<evidence type="ECO:0000313" key="7">
    <source>
        <dbReference type="EMBL" id="CAI5737651.1"/>
    </source>
</evidence>
<keyword evidence="8" id="KW-1185">Reference proteome</keyword>
<dbReference type="InterPro" id="IPR017455">
    <property type="entry name" value="Znf_FYVE-rel"/>
</dbReference>
<feature type="region of interest" description="Disordered" evidence="5">
    <location>
        <begin position="476"/>
        <end position="507"/>
    </location>
</feature>
<dbReference type="InterPro" id="IPR000306">
    <property type="entry name" value="Znf_FYVE"/>
</dbReference>
<feature type="compositionally biased region" description="Low complexity" evidence="5">
    <location>
        <begin position="660"/>
        <end position="676"/>
    </location>
</feature>
<dbReference type="Proteomes" id="UP001162031">
    <property type="component" value="Unassembled WGS sequence"/>
</dbReference>
<dbReference type="Pfam" id="PF01590">
    <property type="entry name" value="GAF"/>
    <property type="match status" value="1"/>
</dbReference>
<sequence>MWASSSLISESGCSESSRGVRLERDVEQQRLTITHGRDDADACVELSDQEIVTDLLATLPKLKAAVEDHESKAPNWLRKSKSGDAVEVFELLPTHDGKGDDMDIVYSVVATIEIECHLNEVLNVLTSHRTNHDLEASMRAIIPNKKVRQGQVLLQPHATTLDGAPARHTRGKHRTFRGGSSSIRFDNPSIPEHCVDDNDSDAGAARKVLVSVSMTRFKSKRRLDLQGRLRNCHQRLQKLCLATLTHQFADNQRAIHVIKTLPRSLHDRLAPVEEKQQRQSVLGSGLRGLDHISVGFDVQTRTVHCVGSRGTRQSTRIIAHGYAAITPPEQFGHYQQTTATPYSPSELAHYRSSRINAEAKHVIELLTTSLQQFERVIRRRRFGLQTFIKIRPGDRGGGGDRQGFETCEVCKKRFSLLRRELYCQLCGHVCCGDCSKLYEVEATVGDVTKKRMCVRCIANVDSCVFEDDEFTTALGPAVVEDDDDDDTSYDHESDRGSDCGRGRRYENDTTASIGSTVTCSEFESGGSPDELLSELYPESALLEHSMALQALDRMVNPHAHAVRQQKALERSRMTQSQLSPPLPVRRGQPVPSSAPPARGQQVQAAAHHLTHSQLSISRFKESQLTQSQLSQSLSSMQQLQQSRLTQSQLSQPHARSRLQPSSHFAPSSSSHVSASRFQQSHLDDSLVAQLRADVEDHLKRTLRANFHDTRAKCSGADESQFSIAPAERDYQLEFDGSQTMSPSHPLPPKPLPAQERRRLHYVIGSGALSPAYDRSALNMLAQVAANHLNCPIGYVTMIDQSTQYVVGLYPRKAIGTSLPREESMCSYTVYHERPLVVKNALNDIRFSHMGFVSQTGLRFYAGFPIRAPDSAVVATICAADYKPHKYISAKQYVAMEALADLAGTLLVTPDLEFNTAKHKRQAVSRQHVRNQ</sequence>
<keyword evidence="3" id="KW-0862">Zinc</keyword>
<evidence type="ECO:0000313" key="8">
    <source>
        <dbReference type="Proteomes" id="UP001162031"/>
    </source>
</evidence>
<dbReference type="InterPro" id="IPR029016">
    <property type="entry name" value="GAF-like_dom_sf"/>
</dbReference>
<dbReference type="InterPro" id="IPR011011">
    <property type="entry name" value="Znf_FYVE_PHD"/>
</dbReference>
<gene>
    <name evidence="7" type="ORF">HBR001_LOCUS7226</name>
</gene>
<feature type="domain" description="FYVE-type" evidence="6">
    <location>
        <begin position="401"/>
        <end position="461"/>
    </location>
</feature>
<dbReference type="Gene3D" id="3.30.40.10">
    <property type="entry name" value="Zinc/RING finger domain, C3HC4 (zinc finger)"/>
    <property type="match status" value="1"/>
</dbReference>
<reference evidence="7" key="1">
    <citation type="submission" date="2022-12" db="EMBL/GenBank/DDBJ databases">
        <authorList>
            <person name="Webb A."/>
        </authorList>
    </citation>
    <scope>NUCLEOTIDE SEQUENCE</scope>
    <source>
        <strain evidence="7">Hp1</strain>
    </source>
</reference>
<dbReference type="InterPro" id="IPR003018">
    <property type="entry name" value="GAF"/>
</dbReference>
<dbReference type="PANTHER" id="PTHR43102:SF2">
    <property type="entry name" value="GAF DOMAIN-CONTAINING PROTEIN"/>
    <property type="match status" value="1"/>
</dbReference>
<dbReference type="InterPro" id="IPR013083">
    <property type="entry name" value="Znf_RING/FYVE/PHD"/>
</dbReference>
<dbReference type="Gene3D" id="3.30.450.40">
    <property type="match status" value="1"/>
</dbReference>
<dbReference type="SUPFAM" id="SSF57903">
    <property type="entry name" value="FYVE/PHD zinc finger"/>
    <property type="match status" value="1"/>
</dbReference>
<dbReference type="PROSITE" id="PS50178">
    <property type="entry name" value="ZF_FYVE"/>
    <property type="match status" value="1"/>
</dbReference>
<feature type="region of interest" description="Disordered" evidence="5">
    <location>
        <begin position="561"/>
        <end position="610"/>
    </location>
</feature>
<organism evidence="7 8">
    <name type="scientific">Hyaloperonospora brassicae</name>
    <name type="common">Brassica downy mildew</name>
    <name type="synonym">Peronospora brassicae</name>
    <dbReference type="NCBI Taxonomy" id="162125"/>
    <lineage>
        <taxon>Eukaryota</taxon>
        <taxon>Sar</taxon>
        <taxon>Stramenopiles</taxon>
        <taxon>Oomycota</taxon>
        <taxon>Peronosporomycetes</taxon>
        <taxon>Peronosporales</taxon>
        <taxon>Peronosporaceae</taxon>
        <taxon>Hyaloperonospora</taxon>
    </lineage>
</organism>
<accession>A0AAV0ULC1</accession>
<evidence type="ECO:0000256" key="4">
    <source>
        <dbReference type="PROSITE-ProRule" id="PRU00091"/>
    </source>
</evidence>
<feature type="compositionally biased region" description="Basic and acidic residues" evidence="5">
    <location>
        <begin position="488"/>
        <end position="507"/>
    </location>
</feature>
<evidence type="ECO:0000259" key="6">
    <source>
        <dbReference type="PROSITE" id="PS50178"/>
    </source>
</evidence>
<proteinExistence type="predicted"/>
<keyword evidence="2 4" id="KW-0863">Zinc-finger</keyword>
<dbReference type="Pfam" id="PF01363">
    <property type="entry name" value="FYVE"/>
    <property type="match status" value="1"/>
</dbReference>
<dbReference type="GO" id="GO:0008270">
    <property type="term" value="F:zinc ion binding"/>
    <property type="evidence" value="ECO:0007669"/>
    <property type="project" value="UniProtKB-KW"/>
</dbReference>
<feature type="compositionally biased region" description="Low complexity" evidence="5">
    <location>
        <begin position="627"/>
        <end position="651"/>
    </location>
</feature>
<protein>
    <recommendedName>
        <fullName evidence="6">FYVE-type domain-containing protein</fullName>
    </recommendedName>
</protein>
<evidence type="ECO:0000256" key="1">
    <source>
        <dbReference type="ARBA" id="ARBA00022723"/>
    </source>
</evidence>
<dbReference type="SUPFAM" id="SSF55781">
    <property type="entry name" value="GAF domain-like"/>
    <property type="match status" value="1"/>
</dbReference>
<dbReference type="EMBL" id="CANTFL010001342">
    <property type="protein sequence ID" value="CAI5737651.1"/>
    <property type="molecule type" value="Genomic_DNA"/>
</dbReference>
<evidence type="ECO:0000256" key="5">
    <source>
        <dbReference type="SAM" id="MobiDB-lite"/>
    </source>
</evidence>
<feature type="region of interest" description="Disordered" evidence="5">
    <location>
        <begin position="627"/>
        <end position="676"/>
    </location>
</feature>
<evidence type="ECO:0000256" key="3">
    <source>
        <dbReference type="ARBA" id="ARBA00022833"/>
    </source>
</evidence>
<name>A0AAV0ULC1_HYABA</name>
<comment type="caution">
    <text evidence="7">The sequence shown here is derived from an EMBL/GenBank/DDBJ whole genome shotgun (WGS) entry which is preliminary data.</text>
</comment>
<dbReference type="CDD" id="cd00065">
    <property type="entry name" value="FYVE_like_SF"/>
    <property type="match status" value="1"/>
</dbReference>
<dbReference type="PANTHER" id="PTHR43102">
    <property type="entry name" value="SLR1143 PROTEIN"/>
    <property type="match status" value="1"/>
</dbReference>
<keyword evidence="1" id="KW-0479">Metal-binding</keyword>